<keyword evidence="1" id="KW-0472">Membrane</keyword>
<dbReference type="EMBL" id="CABITT030000008">
    <property type="protein sequence ID" value="VVB14457.1"/>
    <property type="molecule type" value="Genomic_DNA"/>
</dbReference>
<protein>
    <submittedName>
        <fullName evidence="2">Uncharacterized protein</fullName>
    </submittedName>
</protein>
<dbReference type="Proteomes" id="UP000489600">
    <property type="component" value="Unassembled WGS sequence"/>
</dbReference>
<accession>A0A565CLI4</accession>
<keyword evidence="1" id="KW-1133">Transmembrane helix</keyword>
<keyword evidence="3" id="KW-1185">Reference proteome</keyword>
<gene>
    <name evidence="2" type="ORF">ANE_LOCUS24901</name>
</gene>
<name>A0A565CLI4_9BRAS</name>
<evidence type="ECO:0000313" key="3">
    <source>
        <dbReference type="Proteomes" id="UP000489600"/>
    </source>
</evidence>
<evidence type="ECO:0000256" key="1">
    <source>
        <dbReference type="SAM" id="Phobius"/>
    </source>
</evidence>
<evidence type="ECO:0000313" key="2">
    <source>
        <dbReference type="EMBL" id="VVB14457.1"/>
    </source>
</evidence>
<keyword evidence="1" id="KW-0812">Transmembrane</keyword>
<comment type="caution">
    <text evidence="2">The sequence shown here is derived from an EMBL/GenBank/DDBJ whole genome shotgun (WGS) entry which is preliminary data.</text>
</comment>
<sequence length="221" mass="25116">MKIYACKTFTFNELISSHHPLYFAVSLSYSPEYLVSESPENKITFKAFSGVFHRNLLRHSPENKQRSTEYSCYAAENKQQLPEYSYSFIYLHSSPNSFAGEILVSESPENKIAFKSFLGRGQSLSPEFASPLAGERRFTSKKLKRTAINGVIVLLSRVKLPGVIIYFNPRPTSSQLTYLSRNRLAGFTISLGLVGVTPLVKLQSRNIQVRFRSRNENKMNI</sequence>
<proteinExistence type="predicted"/>
<dbReference type="AlphaFoldDB" id="A0A565CLI4"/>
<reference evidence="2" key="1">
    <citation type="submission" date="2019-07" db="EMBL/GenBank/DDBJ databases">
        <authorList>
            <person name="Dittberner H."/>
        </authorList>
    </citation>
    <scope>NUCLEOTIDE SEQUENCE [LARGE SCALE GENOMIC DNA]</scope>
</reference>
<organism evidence="2 3">
    <name type="scientific">Arabis nemorensis</name>
    <dbReference type="NCBI Taxonomy" id="586526"/>
    <lineage>
        <taxon>Eukaryota</taxon>
        <taxon>Viridiplantae</taxon>
        <taxon>Streptophyta</taxon>
        <taxon>Embryophyta</taxon>
        <taxon>Tracheophyta</taxon>
        <taxon>Spermatophyta</taxon>
        <taxon>Magnoliopsida</taxon>
        <taxon>eudicotyledons</taxon>
        <taxon>Gunneridae</taxon>
        <taxon>Pentapetalae</taxon>
        <taxon>rosids</taxon>
        <taxon>malvids</taxon>
        <taxon>Brassicales</taxon>
        <taxon>Brassicaceae</taxon>
        <taxon>Arabideae</taxon>
        <taxon>Arabis</taxon>
    </lineage>
</organism>
<feature type="transmembrane region" description="Helical" evidence="1">
    <location>
        <begin position="187"/>
        <end position="204"/>
    </location>
</feature>
<feature type="transmembrane region" description="Helical" evidence="1">
    <location>
        <begin position="146"/>
        <end position="167"/>
    </location>
</feature>